<evidence type="ECO:0000313" key="2">
    <source>
        <dbReference type="EMBL" id="KYC53889.1"/>
    </source>
</evidence>
<dbReference type="Proteomes" id="UP000075398">
    <property type="component" value="Unassembled WGS sequence"/>
</dbReference>
<evidence type="ECO:0000313" key="3">
    <source>
        <dbReference type="Proteomes" id="UP000075398"/>
    </source>
</evidence>
<dbReference type="EMBL" id="LNGC01000001">
    <property type="protein sequence ID" value="KYC53889.1"/>
    <property type="molecule type" value="Genomic_DNA"/>
</dbReference>
<feature type="transmembrane region" description="Helical" evidence="1">
    <location>
        <begin position="73"/>
        <end position="92"/>
    </location>
</feature>
<evidence type="ECO:0000256" key="1">
    <source>
        <dbReference type="SAM" id="Phobius"/>
    </source>
</evidence>
<sequence>MNLKFFDWITTILLALIPVILFFQVVILGYVNDYSPELLIAVQLFLAILSKYASDKRVTEAVETIKRLGYVTWILNVVYAVAPIVILYQAVIMGAIPAVYVPIAVLVFAVLYQITTEQRVQIAKRIVRERVIKSNP</sequence>
<organism evidence="2 3">
    <name type="scientific">Candidatus Methanofastidiosum methylothiophilum</name>
    <dbReference type="NCBI Taxonomy" id="1705564"/>
    <lineage>
        <taxon>Archaea</taxon>
        <taxon>Methanobacteriati</taxon>
        <taxon>Methanobacteriota</taxon>
        <taxon>Stenosarchaea group</taxon>
        <taxon>Candidatus Methanofastidiosia</taxon>
        <taxon>Candidatus Methanofastidiosales</taxon>
        <taxon>Candidatus Methanofastidiosaceae</taxon>
        <taxon>Candidatus Methanofastidiosum</taxon>
    </lineage>
</organism>
<feature type="transmembrane region" description="Helical" evidence="1">
    <location>
        <begin position="98"/>
        <end position="115"/>
    </location>
</feature>
<protein>
    <submittedName>
        <fullName evidence="2">Uncharacterized protein</fullName>
    </submittedName>
</protein>
<gene>
    <name evidence="2" type="ORF">AMQ22_00089</name>
</gene>
<feature type="transmembrane region" description="Helical" evidence="1">
    <location>
        <begin position="12"/>
        <end position="31"/>
    </location>
</feature>
<proteinExistence type="predicted"/>
<keyword evidence="1" id="KW-0812">Transmembrane</keyword>
<comment type="caution">
    <text evidence="2">The sequence shown here is derived from an EMBL/GenBank/DDBJ whole genome shotgun (WGS) entry which is preliminary data.</text>
</comment>
<keyword evidence="1" id="KW-0472">Membrane</keyword>
<name>A0A150J9H2_9EURY</name>
<dbReference type="AlphaFoldDB" id="A0A150J9H2"/>
<feature type="transmembrane region" description="Helical" evidence="1">
    <location>
        <begin position="37"/>
        <end position="53"/>
    </location>
</feature>
<accession>A0A150J9H2</accession>
<keyword evidence="1" id="KW-1133">Transmembrane helix</keyword>
<reference evidence="2 3" key="1">
    <citation type="journal article" date="2016" name="ISME J.">
        <title>Chasing the elusive Euryarchaeota class WSA2: genomes reveal a uniquely fastidious methyl-reducing methanogen.</title>
        <authorList>
            <person name="Nobu M.K."/>
            <person name="Narihiro T."/>
            <person name="Kuroda K."/>
            <person name="Mei R."/>
            <person name="Liu W.T."/>
        </authorList>
    </citation>
    <scope>NUCLEOTIDE SEQUENCE [LARGE SCALE GENOMIC DNA]</scope>
    <source>
        <strain evidence="2">U1lsi0528_Bin055</strain>
    </source>
</reference>